<keyword evidence="1" id="KW-0732">Signal</keyword>
<evidence type="ECO:0000259" key="2">
    <source>
        <dbReference type="PROSITE" id="PS50041"/>
    </source>
</evidence>
<protein>
    <submittedName>
        <fullName evidence="3">Macrophage mannose receptor 1</fullName>
    </submittedName>
</protein>
<evidence type="ECO:0000256" key="1">
    <source>
        <dbReference type="SAM" id="SignalP"/>
    </source>
</evidence>
<comment type="caution">
    <text evidence="3">The sequence shown here is derived from an EMBL/GenBank/DDBJ whole genome shotgun (WGS) entry which is preliminary data.</text>
</comment>
<reference evidence="3 4" key="1">
    <citation type="journal article" date="2019" name="Genome Biol. Evol.">
        <title>Whole-Genome Sequencing of the Giant Devil Catfish, Bagarius yarrelli.</title>
        <authorList>
            <person name="Jiang W."/>
            <person name="Lv Y."/>
            <person name="Cheng L."/>
            <person name="Yang K."/>
            <person name="Chao B."/>
            <person name="Wang X."/>
            <person name="Li Y."/>
            <person name="Pan X."/>
            <person name="You X."/>
            <person name="Zhang Y."/>
            <person name="Yang J."/>
            <person name="Li J."/>
            <person name="Zhang X."/>
            <person name="Liu S."/>
            <person name="Sun C."/>
            <person name="Yang J."/>
            <person name="Shi Q."/>
        </authorList>
    </citation>
    <scope>NUCLEOTIDE SEQUENCE [LARGE SCALE GENOMIC DNA]</scope>
    <source>
        <strain evidence="3">JWS20170419001</strain>
        <tissue evidence="3">Muscle</tissue>
    </source>
</reference>
<keyword evidence="3" id="KW-0675">Receptor</keyword>
<dbReference type="EMBL" id="VCAZ01000024">
    <property type="protein sequence ID" value="TSK98391.1"/>
    <property type="molecule type" value="Genomic_DNA"/>
</dbReference>
<dbReference type="AlphaFoldDB" id="A0A556TWE2"/>
<feature type="domain" description="C-type lectin" evidence="2">
    <location>
        <begin position="127"/>
        <end position="242"/>
    </location>
</feature>
<gene>
    <name evidence="3" type="ORF">Baya_5305</name>
</gene>
<dbReference type="InterPro" id="IPR016186">
    <property type="entry name" value="C-type_lectin-like/link_sf"/>
</dbReference>
<dbReference type="PANTHER" id="PTHR45784">
    <property type="entry name" value="C-TYPE LECTIN DOMAIN FAMILY 20 MEMBER A-RELATED"/>
    <property type="match status" value="1"/>
</dbReference>
<dbReference type="SMART" id="SM00034">
    <property type="entry name" value="CLECT"/>
    <property type="match status" value="2"/>
</dbReference>
<sequence length="242" mass="27612">MKAFHAVLLFAALAGVATCLFEKEHVLVSITLPWIEAKGYCRQNYADLSSINNRGELMKLKNLGTLNTEGWIGLRKKPKETFYTQWSDGAKLKFAEWGTSEVVDYEGTYCVILYQSAFYNVNCSIPLMFFCYTWVPKMIVVPAMMNWEESLNYCRNNYNDLISISTEDDVLAVNKTLINQTSSLWTGLRFMDGLWFWVNQEENVDLSSLPLCPAKPFHCGDVTTGVALNVKDCNEKMSFICY</sequence>
<dbReference type="InterPro" id="IPR016187">
    <property type="entry name" value="CTDL_fold"/>
</dbReference>
<dbReference type="Proteomes" id="UP000319801">
    <property type="component" value="Unassembled WGS sequence"/>
</dbReference>
<feature type="domain" description="C-type lectin" evidence="2">
    <location>
        <begin position="34"/>
        <end position="132"/>
    </location>
</feature>
<dbReference type="OrthoDB" id="5858677at2759"/>
<dbReference type="PANTHER" id="PTHR45784:SF8">
    <property type="entry name" value="C-TYPE MANNOSE RECEPTOR 2-RELATED"/>
    <property type="match status" value="1"/>
</dbReference>
<feature type="signal peptide" evidence="1">
    <location>
        <begin position="1"/>
        <end position="19"/>
    </location>
</feature>
<dbReference type="SUPFAM" id="SSF56436">
    <property type="entry name" value="C-type lectin-like"/>
    <property type="match status" value="2"/>
</dbReference>
<dbReference type="InterPro" id="IPR001304">
    <property type="entry name" value="C-type_lectin-like"/>
</dbReference>
<dbReference type="Gene3D" id="3.10.100.10">
    <property type="entry name" value="Mannose-Binding Protein A, subunit A"/>
    <property type="match status" value="2"/>
</dbReference>
<dbReference type="PROSITE" id="PS50041">
    <property type="entry name" value="C_TYPE_LECTIN_2"/>
    <property type="match status" value="2"/>
</dbReference>
<proteinExistence type="predicted"/>
<organism evidence="3 4">
    <name type="scientific">Bagarius yarrelli</name>
    <name type="common">Goonch</name>
    <name type="synonym">Bagrus yarrelli</name>
    <dbReference type="NCBI Taxonomy" id="175774"/>
    <lineage>
        <taxon>Eukaryota</taxon>
        <taxon>Metazoa</taxon>
        <taxon>Chordata</taxon>
        <taxon>Craniata</taxon>
        <taxon>Vertebrata</taxon>
        <taxon>Euteleostomi</taxon>
        <taxon>Actinopterygii</taxon>
        <taxon>Neopterygii</taxon>
        <taxon>Teleostei</taxon>
        <taxon>Ostariophysi</taxon>
        <taxon>Siluriformes</taxon>
        <taxon>Sisoridae</taxon>
        <taxon>Sisorinae</taxon>
        <taxon>Bagarius</taxon>
    </lineage>
</organism>
<evidence type="ECO:0000313" key="3">
    <source>
        <dbReference type="EMBL" id="TSK98391.1"/>
    </source>
</evidence>
<keyword evidence="4" id="KW-1185">Reference proteome</keyword>
<name>A0A556TWE2_BAGYA</name>
<feature type="chain" id="PRO_5022005838" evidence="1">
    <location>
        <begin position="20"/>
        <end position="242"/>
    </location>
</feature>
<accession>A0A556TWE2</accession>
<dbReference type="Pfam" id="PF00059">
    <property type="entry name" value="Lectin_C"/>
    <property type="match status" value="2"/>
</dbReference>
<evidence type="ECO:0000313" key="4">
    <source>
        <dbReference type="Proteomes" id="UP000319801"/>
    </source>
</evidence>